<dbReference type="GO" id="GO:0009103">
    <property type="term" value="P:lipopolysaccharide biosynthetic process"/>
    <property type="evidence" value="ECO:0007669"/>
    <property type="project" value="TreeGrafter"/>
</dbReference>
<dbReference type="RefSeq" id="WP_340329748.1">
    <property type="nucleotide sequence ID" value="NZ_JAZHOF010000004.1"/>
</dbReference>
<keyword evidence="1 3" id="KW-0808">Transferase</keyword>
<dbReference type="Proteomes" id="UP001378188">
    <property type="component" value="Unassembled WGS sequence"/>
</dbReference>
<dbReference type="Pfam" id="PF12000">
    <property type="entry name" value="Glyco_trans_4_3"/>
    <property type="match status" value="1"/>
</dbReference>
<protein>
    <submittedName>
        <fullName evidence="3">Glycosyltransferase</fullName>
        <ecNumber evidence="3">2.4.-.-</ecNumber>
    </submittedName>
</protein>
<feature type="domain" description="Glycosyl transferase family 4" evidence="2">
    <location>
        <begin position="35"/>
        <end position="201"/>
    </location>
</feature>
<dbReference type="AlphaFoldDB" id="A0AAW9RJD9"/>
<evidence type="ECO:0000313" key="4">
    <source>
        <dbReference type="Proteomes" id="UP001378188"/>
    </source>
</evidence>
<keyword evidence="4" id="KW-1185">Reference proteome</keyword>
<gene>
    <name evidence="3" type="ORF">V3328_11230</name>
</gene>
<dbReference type="SUPFAM" id="SSF53756">
    <property type="entry name" value="UDP-Glycosyltransferase/glycogen phosphorylase"/>
    <property type="match status" value="1"/>
</dbReference>
<dbReference type="PANTHER" id="PTHR46401:SF2">
    <property type="entry name" value="GLYCOSYLTRANSFERASE WBBK-RELATED"/>
    <property type="match status" value="1"/>
</dbReference>
<accession>A0AAW9RJD9</accession>
<reference evidence="3 4" key="1">
    <citation type="submission" date="2024-02" db="EMBL/GenBank/DDBJ databases">
        <title>Genome analysis and characterization of Microbaculum marinisediminis sp. nov., isolated from marine sediment.</title>
        <authorList>
            <person name="Du Z.-J."/>
            <person name="Ye Y.-Q."/>
            <person name="Zhang Z.-R."/>
            <person name="Yuan S.-M."/>
            <person name="Zhang X.-Y."/>
        </authorList>
    </citation>
    <scope>NUCLEOTIDE SEQUENCE [LARGE SCALE GENOMIC DNA]</scope>
    <source>
        <strain evidence="3 4">SDUM1044001</strain>
    </source>
</reference>
<keyword evidence="3" id="KW-0328">Glycosyltransferase</keyword>
<dbReference type="Gene3D" id="3.40.50.2000">
    <property type="entry name" value="Glycogen Phosphorylase B"/>
    <property type="match status" value="2"/>
</dbReference>
<proteinExistence type="predicted"/>
<comment type="caution">
    <text evidence="3">The sequence shown here is derived from an EMBL/GenBank/DDBJ whole genome shotgun (WGS) entry which is preliminary data.</text>
</comment>
<name>A0AAW9RJD9_9HYPH</name>
<dbReference type="InterPro" id="IPR022623">
    <property type="entry name" value="Glyco_trans_4"/>
</dbReference>
<evidence type="ECO:0000313" key="3">
    <source>
        <dbReference type="EMBL" id="MEJ8572050.1"/>
    </source>
</evidence>
<sequence length="418" mass="46610">MKLTVRKRAGRGVLFVHSNFPAQFGFVAQLLQREGVKCTSICSPSGTTLFGVPALKWRAPRGTSKSTYTPATKAEADMLRGAAAAERAMELKKKGFDPLLIVGHPGWGETLFLKEVFPNARQISYGEFYYHSHGADSGFDPEFGDDDFGEKLKIAGKNATLSLAYADADRIISPTPFQASLIPETFRSKMTIIHEGVDVDRVYKRRGSKLKVSDDLVLDETTPVITFINRCFEPLRGYHRFMRALPRVLAEVPDAHVLLIGEAGERGYGMSPPNGRTWKDIYLEEVADRLDLSRVHFTGWLARDRMLAALSLSRAHVYFTYPFVMSWSLLEAMASECLVIGSDTAPVRDAVTDGENGILVDFFDQDRLAETLVEACRNPARFSGLRSAARETIVTRYNRKTISEPAWRDVIADTVAWT</sequence>
<dbReference type="Pfam" id="PF13692">
    <property type="entry name" value="Glyco_trans_1_4"/>
    <property type="match status" value="1"/>
</dbReference>
<dbReference type="PANTHER" id="PTHR46401">
    <property type="entry name" value="GLYCOSYLTRANSFERASE WBBK-RELATED"/>
    <property type="match status" value="1"/>
</dbReference>
<dbReference type="GO" id="GO:0016757">
    <property type="term" value="F:glycosyltransferase activity"/>
    <property type="evidence" value="ECO:0007669"/>
    <property type="project" value="UniProtKB-KW"/>
</dbReference>
<evidence type="ECO:0000259" key="2">
    <source>
        <dbReference type="Pfam" id="PF12000"/>
    </source>
</evidence>
<evidence type="ECO:0000256" key="1">
    <source>
        <dbReference type="ARBA" id="ARBA00022679"/>
    </source>
</evidence>
<organism evidence="3 4">
    <name type="scientific">Microbaculum marinum</name>
    <dbReference type="NCBI Taxonomy" id="1764581"/>
    <lineage>
        <taxon>Bacteria</taxon>
        <taxon>Pseudomonadati</taxon>
        <taxon>Pseudomonadota</taxon>
        <taxon>Alphaproteobacteria</taxon>
        <taxon>Hyphomicrobiales</taxon>
        <taxon>Tepidamorphaceae</taxon>
        <taxon>Microbaculum</taxon>
    </lineage>
</organism>
<dbReference type="EMBL" id="JAZHOF010000004">
    <property type="protein sequence ID" value="MEJ8572050.1"/>
    <property type="molecule type" value="Genomic_DNA"/>
</dbReference>
<dbReference type="EC" id="2.4.-.-" evidence="3"/>